<comment type="caution">
    <text evidence="2">The sequence shown here is derived from an EMBL/GenBank/DDBJ whole genome shotgun (WGS) entry which is preliminary data.</text>
</comment>
<name>A0A1F6Y549_9BACT</name>
<dbReference type="Gene3D" id="3.40.710.10">
    <property type="entry name" value="DD-peptidase/beta-lactamase superfamily"/>
    <property type="match status" value="1"/>
</dbReference>
<evidence type="ECO:0000313" key="3">
    <source>
        <dbReference type="Proteomes" id="UP000178645"/>
    </source>
</evidence>
<evidence type="ECO:0000313" key="2">
    <source>
        <dbReference type="EMBL" id="OGJ01510.1"/>
    </source>
</evidence>
<feature type="domain" description="Peptidase S11 D-alanyl-D-alanine carboxypeptidase A N-terminal" evidence="1">
    <location>
        <begin position="51"/>
        <end position="271"/>
    </location>
</feature>
<dbReference type="Pfam" id="PF00768">
    <property type="entry name" value="Peptidase_S11"/>
    <property type="match status" value="1"/>
</dbReference>
<dbReference type="InterPro" id="IPR012338">
    <property type="entry name" value="Beta-lactam/transpept-like"/>
</dbReference>
<reference evidence="2 3" key="1">
    <citation type="journal article" date="2016" name="Nat. Commun.">
        <title>Thousands of microbial genomes shed light on interconnected biogeochemical processes in an aquifer system.</title>
        <authorList>
            <person name="Anantharaman K."/>
            <person name="Brown C.T."/>
            <person name="Hug L.A."/>
            <person name="Sharon I."/>
            <person name="Castelle C.J."/>
            <person name="Probst A.J."/>
            <person name="Thomas B.C."/>
            <person name="Singh A."/>
            <person name="Wilkins M.J."/>
            <person name="Karaoz U."/>
            <person name="Brodie E.L."/>
            <person name="Williams K.H."/>
            <person name="Hubbard S.S."/>
            <person name="Banfield J.F."/>
        </authorList>
    </citation>
    <scope>NUCLEOTIDE SEQUENCE [LARGE SCALE GENOMIC DNA]</scope>
</reference>
<dbReference type="Proteomes" id="UP000178645">
    <property type="component" value="Unassembled WGS sequence"/>
</dbReference>
<dbReference type="GO" id="GO:0009002">
    <property type="term" value="F:serine-type D-Ala-D-Ala carboxypeptidase activity"/>
    <property type="evidence" value="ECO:0007669"/>
    <property type="project" value="InterPro"/>
</dbReference>
<proteinExistence type="predicted"/>
<gene>
    <name evidence="2" type="ORF">A3G53_00135</name>
</gene>
<dbReference type="AlphaFoldDB" id="A0A1F6Y549"/>
<evidence type="ECO:0000259" key="1">
    <source>
        <dbReference type="Pfam" id="PF00768"/>
    </source>
</evidence>
<dbReference type="InterPro" id="IPR001967">
    <property type="entry name" value="Peptidase_S11_N"/>
</dbReference>
<protein>
    <recommendedName>
        <fullName evidence="1">Peptidase S11 D-alanyl-D-alanine carboxypeptidase A N-terminal domain-containing protein</fullName>
    </recommendedName>
</protein>
<dbReference type="SUPFAM" id="SSF56601">
    <property type="entry name" value="beta-lactamase/transpeptidase-like"/>
    <property type="match status" value="1"/>
</dbReference>
<dbReference type="EMBL" id="MFVU01000024">
    <property type="protein sequence ID" value="OGJ01510.1"/>
    <property type="molecule type" value="Genomic_DNA"/>
</dbReference>
<organism evidence="2 3">
    <name type="scientific">Candidatus Nomurabacteria bacterium RIFCSPLOWO2_12_FULL_44_11</name>
    <dbReference type="NCBI Taxonomy" id="1801796"/>
    <lineage>
        <taxon>Bacteria</taxon>
        <taxon>Candidatus Nomuraibacteriota</taxon>
    </lineage>
</organism>
<dbReference type="GO" id="GO:0006508">
    <property type="term" value="P:proteolysis"/>
    <property type="evidence" value="ECO:0007669"/>
    <property type="project" value="InterPro"/>
</dbReference>
<sequence>MMPEQINNRLLLFMLFIFAAVAIFFSVENFKLLEREKLEQQRIENIKTKIDNAAILAKAVAVYDISHNKKIYGKNDDVVMPIASLAKILTVAVALNNYPKDAVISIPSEAINQSGDFGLLAEERWKVGDLAKLTLLTSANDGIYTLATGADFLEKVNTKAHKIGAQNAVFLNSTGLDIDLEHAGAFVSASDINTIAMYATKLYPEIFEATRTPELNLQSESGFVHNFKNTNVIVNKIPNLIFSKTGFTELAGGNLVIIFKNQRGEEIAVTILGSTFEGRFEDMEKIVNMLYSL</sequence>
<accession>A0A1F6Y549</accession>